<evidence type="ECO:0000313" key="1">
    <source>
        <dbReference type="EMBL" id="PAE87498.1"/>
    </source>
</evidence>
<sequence>MKNCVLRMRVRRKIADIQGIFNTNTGEILKKLTTDRILVNLRWRWDYEEEWNEIEEDESMIFYGAKEMAQNEFVVIGYKVSTKQAPQVIEFVHDVSCVNKQVKGCEIHLEEEKQFALEWVKSIQFSWNS</sequence>
<name>A0A268NVP7_SHOCL</name>
<reference evidence="1 2" key="1">
    <citation type="submission" date="2017-07" db="EMBL/GenBank/DDBJ databases">
        <title>Isolation and whole genome analysis of endospore-forming bacteria from heroin.</title>
        <authorList>
            <person name="Kalinowski J."/>
            <person name="Ahrens B."/>
            <person name="Al-Dilaimi A."/>
            <person name="Winkler A."/>
            <person name="Wibberg D."/>
            <person name="Schleenbecker U."/>
            <person name="Ruckert C."/>
            <person name="Wolfel R."/>
            <person name="Grass G."/>
        </authorList>
    </citation>
    <scope>NUCLEOTIDE SEQUENCE [LARGE SCALE GENOMIC DNA]</scope>
    <source>
        <strain evidence="1 2">7539</strain>
    </source>
</reference>
<dbReference type="RefSeq" id="WP_095327111.1">
    <property type="nucleotide sequence ID" value="NZ_NPCC01000033.1"/>
</dbReference>
<dbReference type="EMBL" id="NPCC01000033">
    <property type="protein sequence ID" value="PAE87498.1"/>
    <property type="molecule type" value="Genomic_DNA"/>
</dbReference>
<gene>
    <name evidence="1" type="ORF">CHH72_17415</name>
</gene>
<accession>A0A268NVP7</accession>
<comment type="caution">
    <text evidence="1">The sequence shown here is derived from an EMBL/GenBank/DDBJ whole genome shotgun (WGS) entry which is preliminary data.</text>
</comment>
<organism evidence="1 2">
    <name type="scientific">Shouchella clausii</name>
    <name type="common">Alkalihalobacillus clausii</name>
    <dbReference type="NCBI Taxonomy" id="79880"/>
    <lineage>
        <taxon>Bacteria</taxon>
        <taxon>Bacillati</taxon>
        <taxon>Bacillota</taxon>
        <taxon>Bacilli</taxon>
        <taxon>Bacillales</taxon>
        <taxon>Bacillaceae</taxon>
        <taxon>Shouchella</taxon>
    </lineage>
</organism>
<dbReference type="Proteomes" id="UP000216207">
    <property type="component" value="Unassembled WGS sequence"/>
</dbReference>
<proteinExistence type="predicted"/>
<evidence type="ECO:0000313" key="2">
    <source>
        <dbReference type="Proteomes" id="UP000216207"/>
    </source>
</evidence>
<protein>
    <submittedName>
        <fullName evidence="1">Uncharacterized protein</fullName>
    </submittedName>
</protein>
<dbReference type="AlphaFoldDB" id="A0A268NVP7"/>